<dbReference type="PANTHER" id="PTHR36919">
    <property type="entry name" value="BLR1215 PROTEIN"/>
    <property type="match status" value="1"/>
</dbReference>
<feature type="chain" id="PRO_5032910397" evidence="1">
    <location>
        <begin position="24"/>
        <end position="148"/>
    </location>
</feature>
<sequence length="148" mass="15827">MKRTISSLVIFSAGALLSTSVFAVSLNGTQWQTIDDKTGEKKAVIQLTESGGKVSGKIIKVLKKENADALCTKCPGSLKNKPVEGLQILSGLKADGNNQWSDGKLVDPESGKTYSGKLTLSDNGQSLKLRGFVGTPVFGRSQTWQRIK</sequence>
<dbReference type="Proteomes" id="UP000588111">
    <property type="component" value="Unassembled WGS sequence"/>
</dbReference>
<evidence type="ECO:0000256" key="1">
    <source>
        <dbReference type="SAM" id="SignalP"/>
    </source>
</evidence>
<evidence type="ECO:0000313" key="4">
    <source>
        <dbReference type="Proteomes" id="UP000588111"/>
    </source>
</evidence>
<dbReference type="InterPro" id="IPR019223">
    <property type="entry name" value="DUF2147"/>
</dbReference>
<gene>
    <name evidence="3" type="ORF">FHS24_002453</name>
</gene>
<accession>A0A839TFK8</accession>
<keyword evidence="1" id="KW-0732">Signal</keyword>
<name>A0A839TFK8_9GAMM</name>
<dbReference type="Pfam" id="PF09917">
    <property type="entry name" value="DUF2147"/>
    <property type="match status" value="1"/>
</dbReference>
<evidence type="ECO:0000259" key="2">
    <source>
        <dbReference type="Pfam" id="PF09917"/>
    </source>
</evidence>
<dbReference type="EMBL" id="JACHXL010000009">
    <property type="protein sequence ID" value="MBB3107919.1"/>
    <property type="molecule type" value="Genomic_DNA"/>
</dbReference>
<reference evidence="3 4" key="1">
    <citation type="submission" date="2020-08" db="EMBL/GenBank/DDBJ databases">
        <title>Genomic Encyclopedia of Type Strains, Phase III (KMG-III): the genomes of soil and plant-associated and newly described type strains.</title>
        <authorList>
            <person name="Whitman W."/>
        </authorList>
    </citation>
    <scope>NUCLEOTIDE SEQUENCE [LARGE SCALE GENOMIC DNA]</scope>
    <source>
        <strain evidence="3 4">CECT 5885</strain>
    </source>
</reference>
<evidence type="ECO:0000313" key="3">
    <source>
        <dbReference type="EMBL" id="MBB3107919.1"/>
    </source>
</evidence>
<protein>
    <submittedName>
        <fullName evidence="3">Uncharacterized protein (DUF2147 family)</fullName>
    </submittedName>
</protein>
<dbReference type="RefSeq" id="WP_183621362.1">
    <property type="nucleotide sequence ID" value="NZ_CAJHAH010000010.1"/>
</dbReference>
<comment type="caution">
    <text evidence="3">The sequence shown here is derived from an EMBL/GenBank/DDBJ whole genome shotgun (WGS) entry which is preliminary data.</text>
</comment>
<feature type="signal peptide" evidence="1">
    <location>
        <begin position="1"/>
        <end position="23"/>
    </location>
</feature>
<proteinExistence type="predicted"/>
<keyword evidence="4" id="KW-1185">Reference proteome</keyword>
<feature type="domain" description="DUF2147" evidence="2">
    <location>
        <begin position="30"/>
        <end position="146"/>
    </location>
</feature>
<dbReference type="PANTHER" id="PTHR36919:SF3">
    <property type="entry name" value="BLL5882 PROTEIN"/>
    <property type="match status" value="1"/>
</dbReference>
<organism evidence="3 4">
    <name type="scientific">Psychrobacter luti</name>
    <dbReference type="NCBI Taxonomy" id="198481"/>
    <lineage>
        <taxon>Bacteria</taxon>
        <taxon>Pseudomonadati</taxon>
        <taxon>Pseudomonadota</taxon>
        <taxon>Gammaproteobacteria</taxon>
        <taxon>Moraxellales</taxon>
        <taxon>Moraxellaceae</taxon>
        <taxon>Psychrobacter</taxon>
    </lineage>
</organism>
<dbReference type="Gene3D" id="2.40.128.520">
    <property type="match status" value="1"/>
</dbReference>
<dbReference type="AlphaFoldDB" id="A0A839TFK8"/>